<feature type="region of interest" description="Disordered" evidence="1">
    <location>
        <begin position="318"/>
        <end position="338"/>
    </location>
</feature>
<feature type="transmembrane region" description="Helical" evidence="2">
    <location>
        <begin position="12"/>
        <end position="38"/>
    </location>
</feature>
<sequence length="382" mass="42783">MAPNLDTNIHGTLGVLFLGGTAAAALSGIVGLLTYLFFRLYPDDPYKIKAMVRLKTVLWKCYVAGSYYHKYRDATAGDLAMTYRLDSQAAGYRPHMLDLFLELAKPHTSLRRSTDGRFHPYHHGFDHSFHVSVKLHRALLAPPSNAAQIFMASFRVCLGINSTIRCILLKSWEEFIRKFTWSVTTAYSISACIDILISCSLCYFLRQQRGRTGIAAASQLLDTITVYTLNSGTLTCVVAIMSFISWFAFKGTLIFLGTHLLIGKLYTNAFLATLIMRRFLRERYSRTINTAIRGRALQSPRTFEFSVPLTPETDSDFVLTPPNSARLPPRGAKSGTGHPLEVKVDQFVHFDTVPYQYDPHSATFATDRAIANTIDLEGRSPL</sequence>
<feature type="domain" description="DUF6534" evidence="3">
    <location>
        <begin position="190"/>
        <end position="278"/>
    </location>
</feature>
<proteinExistence type="predicted"/>
<organism evidence="4 5">
    <name type="scientific">Dentipellis fragilis</name>
    <dbReference type="NCBI Taxonomy" id="205917"/>
    <lineage>
        <taxon>Eukaryota</taxon>
        <taxon>Fungi</taxon>
        <taxon>Dikarya</taxon>
        <taxon>Basidiomycota</taxon>
        <taxon>Agaricomycotina</taxon>
        <taxon>Agaricomycetes</taxon>
        <taxon>Russulales</taxon>
        <taxon>Hericiaceae</taxon>
        <taxon>Dentipellis</taxon>
    </lineage>
</organism>
<keyword evidence="5" id="KW-1185">Reference proteome</keyword>
<dbReference type="Proteomes" id="UP000298327">
    <property type="component" value="Unassembled WGS sequence"/>
</dbReference>
<dbReference type="STRING" id="205917.A0A4Y9Z703"/>
<dbReference type="OrthoDB" id="3206554at2759"/>
<dbReference type="Pfam" id="PF20152">
    <property type="entry name" value="DUF6534"/>
    <property type="match status" value="1"/>
</dbReference>
<evidence type="ECO:0000313" key="5">
    <source>
        <dbReference type="Proteomes" id="UP000298327"/>
    </source>
</evidence>
<evidence type="ECO:0000256" key="1">
    <source>
        <dbReference type="SAM" id="MobiDB-lite"/>
    </source>
</evidence>
<dbReference type="PANTHER" id="PTHR40465">
    <property type="entry name" value="CHROMOSOME 1, WHOLE GENOME SHOTGUN SEQUENCE"/>
    <property type="match status" value="1"/>
</dbReference>
<feature type="transmembrane region" description="Helical" evidence="2">
    <location>
        <begin position="184"/>
        <end position="205"/>
    </location>
</feature>
<keyword evidence="2" id="KW-0812">Transmembrane</keyword>
<comment type="caution">
    <text evidence="4">The sequence shown here is derived from an EMBL/GenBank/DDBJ whole genome shotgun (WGS) entry which is preliminary data.</text>
</comment>
<accession>A0A4Y9Z703</accession>
<dbReference type="AlphaFoldDB" id="A0A4Y9Z703"/>
<evidence type="ECO:0000259" key="3">
    <source>
        <dbReference type="Pfam" id="PF20152"/>
    </source>
</evidence>
<reference evidence="4 5" key="1">
    <citation type="submission" date="2019-02" db="EMBL/GenBank/DDBJ databases">
        <title>Genome sequencing of the rare red list fungi Dentipellis fragilis.</title>
        <authorList>
            <person name="Buettner E."/>
            <person name="Kellner H."/>
        </authorList>
    </citation>
    <scope>NUCLEOTIDE SEQUENCE [LARGE SCALE GENOMIC DNA]</scope>
    <source>
        <strain evidence="4 5">DSM 105465</strain>
    </source>
</reference>
<keyword evidence="2" id="KW-1133">Transmembrane helix</keyword>
<evidence type="ECO:0000256" key="2">
    <source>
        <dbReference type="SAM" id="Phobius"/>
    </source>
</evidence>
<dbReference type="InterPro" id="IPR045339">
    <property type="entry name" value="DUF6534"/>
</dbReference>
<gene>
    <name evidence="4" type="ORF">EVG20_g2750</name>
</gene>
<protein>
    <recommendedName>
        <fullName evidence="3">DUF6534 domain-containing protein</fullName>
    </recommendedName>
</protein>
<dbReference type="PANTHER" id="PTHR40465:SF1">
    <property type="entry name" value="DUF6534 DOMAIN-CONTAINING PROTEIN"/>
    <property type="match status" value="1"/>
</dbReference>
<dbReference type="EMBL" id="SEOQ01000113">
    <property type="protein sequence ID" value="TFY70244.1"/>
    <property type="molecule type" value="Genomic_DNA"/>
</dbReference>
<feature type="transmembrane region" description="Helical" evidence="2">
    <location>
        <begin position="226"/>
        <end position="248"/>
    </location>
</feature>
<feature type="transmembrane region" description="Helical" evidence="2">
    <location>
        <begin position="254"/>
        <end position="276"/>
    </location>
</feature>
<keyword evidence="2" id="KW-0472">Membrane</keyword>
<evidence type="ECO:0000313" key="4">
    <source>
        <dbReference type="EMBL" id="TFY70244.1"/>
    </source>
</evidence>
<name>A0A4Y9Z703_9AGAM</name>